<evidence type="ECO:0000313" key="2">
    <source>
        <dbReference type="Proteomes" id="UP001385951"/>
    </source>
</evidence>
<dbReference type="Proteomes" id="UP001385951">
    <property type="component" value="Unassembled WGS sequence"/>
</dbReference>
<dbReference type="AlphaFoldDB" id="A0AAW0FYD0"/>
<proteinExistence type="predicted"/>
<evidence type="ECO:0000313" key="1">
    <source>
        <dbReference type="EMBL" id="KAK7684434.1"/>
    </source>
</evidence>
<keyword evidence="2" id="KW-1185">Reference proteome</keyword>
<protein>
    <submittedName>
        <fullName evidence="1">Uncharacterized protein</fullName>
    </submittedName>
</protein>
<accession>A0AAW0FYD0</accession>
<comment type="caution">
    <text evidence="1">The sequence shown here is derived from an EMBL/GenBank/DDBJ whole genome shotgun (WGS) entry which is preliminary data.</text>
</comment>
<sequence>MSLDPKSAVRKLYVNTPWCSKYGDTDSGRRNKPLDSPINQVFGIAEIDENVPDELIKDDFILRTFFPLRWIPYHDKHAELWCTNEMDKAKFYLFIEYLTKSGFEVDRTKFEFGCLEDLDPRYDQTASYYPSYIYECKSR</sequence>
<organism evidence="1 2">
    <name type="scientific">Cerrena zonata</name>
    <dbReference type="NCBI Taxonomy" id="2478898"/>
    <lineage>
        <taxon>Eukaryota</taxon>
        <taxon>Fungi</taxon>
        <taxon>Dikarya</taxon>
        <taxon>Basidiomycota</taxon>
        <taxon>Agaricomycotina</taxon>
        <taxon>Agaricomycetes</taxon>
        <taxon>Polyporales</taxon>
        <taxon>Cerrenaceae</taxon>
        <taxon>Cerrena</taxon>
    </lineage>
</organism>
<name>A0AAW0FYD0_9APHY</name>
<gene>
    <name evidence="1" type="ORF">QCA50_012381</name>
</gene>
<dbReference type="EMBL" id="JASBNA010000025">
    <property type="protein sequence ID" value="KAK7684434.1"/>
    <property type="molecule type" value="Genomic_DNA"/>
</dbReference>
<reference evidence="1 2" key="1">
    <citation type="submission" date="2022-09" db="EMBL/GenBank/DDBJ databases">
        <authorList>
            <person name="Palmer J.M."/>
        </authorList>
    </citation>
    <scope>NUCLEOTIDE SEQUENCE [LARGE SCALE GENOMIC DNA]</scope>
    <source>
        <strain evidence="1 2">DSM 7382</strain>
    </source>
</reference>